<evidence type="ECO:0000256" key="8">
    <source>
        <dbReference type="ARBA" id="ARBA00023136"/>
    </source>
</evidence>
<evidence type="ECO:0000256" key="9">
    <source>
        <dbReference type="ARBA" id="ARBA00023170"/>
    </source>
</evidence>
<dbReference type="GO" id="GO:0005886">
    <property type="term" value="C:plasma membrane"/>
    <property type="evidence" value="ECO:0007669"/>
    <property type="project" value="UniProtKB-SubCell"/>
</dbReference>
<evidence type="ECO:0000256" key="6">
    <source>
        <dbReference type="ARBA" id="ARBA00022989"/>
    </source>
</evidence>
<keyword evidence="14" id="KW-0732">Signal</keyword>
<evidence type="ECO:0000256" key="14">
    <source>
        <dbReference type="SAM" id="SignalP"/>
    </source>
</evidence>
<dbReference type="InterPro" id="IPR019594">
    <property type="entry name" value="Glu/Gly-bd"/>
</dbReference>
<gene>
    <name evidence="18" type="ORF">CHIRRI_LOCUS12560</name>
</gene>
<proteinExistence type="inferred from homology"/>
<evidence type="ECO:0000256" key="11">
    <source>
        <dbReference type="ARBA" id="ARBA00023286"/>
    </source>
</evidence>
<feature type="domain" description="Ionotropic glutamate receptor C-terminal" evidence="15">
    <location>
        <begin position="339"/>
        <end position="586"/>
    </location>
</feature>
<evidence type="ECO:0000313" key="18">
    <source>
        <dbReference type="EMBL" id="CAG9809740.1"/>
    </source>
</evidence>
<evidence type="ECO:0000256" key="1">
    <source>
        <dbReference type="ARBA" id="ARBA00004651"/>
    </source>
</evidence>
<dbReference type="Pfam" id="PF10613">
    <property type="entry name" value="Lig_chan-Glu_bd"/>
    <property type="match status" value="1"/>
</dbReference>
<keyword evidence="5 13" id="KW-0812">Transmembrane</keyword>
<dbReference type="InterPro" id="IPR052192">
    <property type="entry name" value="Insect_Ionotropic_Sensory_Rcpt"/>
</dbReference>
<evidence type="ECO:0000259" key="17">
    <source>
        <dbReference type="Pfam" id="PF24061"/>
    </source>
</evidence>
<feature type="signal peptide" evidence="14">
    <location>
        <begin position="1"/>
        <end position="18"/>
    </location>
</feature>
<feature type="domain" description="Ionotropic glutamate receptor L-glutamate and glycine-binding" evidence="16">
    <location>
        <begin position="216"/>
        <end position="322"/>
    </location>
</feature>
<evidence type="ECO:0000256" key="3">
    <source>
        <dbReference type="ARBA" id="ARBA00022448"/>
    </source>
</evidence>
<keyword evidence="3" id="KW-0813">Transport</keyword>
<dbReference type="EMBL" id="OU895879">
    <property type="protein sequence ID" value="CAG9809740.1"/>
    <property type="molecule type" value="Genomic_DNA"/>
</dbReference>
<keyword evidence="11" id="KW-1071">Ligand-gated ion channel</keyword>
<dbReference type="GO" id="GO:0050906">
    <property type="term" value="P:detection of stimulus involved in sensory perception"/>
    <property type="evidence" value="ECO:0007669"/>
    <property type="project" value="UniProtKB-ARBA"/>
</dbReference>
<keyword evidence="8 13" id="KW-0472">Membrane</keyword>
<reference evidence="18" key="2">
    <citation type="submission" date="2022-10" db="EMBL/GenBank/DDBJ databases">
        <authorList>
            <consortium name="ENA_rothamsted_submissions"/>
            <consortium name="culmorum"/>
            <person name="King R."/>
        </authorList>
    </citation>
    <scope>NUCLEOTIDE SEQUENCE</scope>
</reference>
<keyword evidence="6 13" id="KW-1133">Transmembrane helix</keyword>
<dbReference type="PANTHER" id="PTHR42643:SF30">
    <property type="entry name" value="IONOTROPIC RECEPTOR 40A-RELATED"/>
    <property type="match status" value="1"/>
</dbReference>
<dbReference type="SUPFAM" id="SSF53850">
    <property type="entry name" value="Periplasmic binding protein-like II"/>
    <property type="match status" value="1"/>
</dbReference>
<keyword evidence="19" id="KW-1185">Reference proteome</keyword>
<keyword evidence="10" id="KW-0325">Glycoprotein</keyword>
<evidence type="ECO:0000256" key="5">
    <source>
        <dbReference type="ARBA" id="ARBA00022692"/>
    </source>
</evidence>
<evidence type="ECO:0000256" key="4">
    <source>
        <dbReference type="ARBA" id="ARBA00022475"/>
    </source>
</evidence>
<dbReference type="InterPro" id="IPR001320">
    <property type="entry name" value="Iontro_rcpt_C"/>
</dbReference>
<dbReference type="Gene3D" id="3.40.190.10">
    <property type="entry name" value="Periplasmic binding protein-like II"/>
    <property type="match status" value="1"/>
</dbReference>
<evidence type="ECO:0000259" key="15">
    <source>
        <dbReference type="Pfam" id="PF00060"/>
    </source>
</evidence>
<evidence type="ECO:0000256" key="10">
    <source>
        <dbReference type="ARBA" id="ARBA00023180"/>
    </source>
</evidence>
<keyword evidence="12" id="KW-0407">Ion channel</keyword>
<feature type="domain" description="Putative ionotropic receptor ligand binding" evidence="17">
    <location>
        <begin position="29"/>
        <end position="210"/>
    </location>
</feature>
<comment type="similarity">
    <text evidence="2">Belongs to the glutamate-gated ion channel (TC 1.A.10.1) family.</text>
</comment>
<evidence type="ECO:0000313" key="19">
    <source>
        <dbReference type="Proteomes" id="UP001153620"/>
    </source>
</evidence>
<keyword evidence="4" id="KW-1003">Cell membrane</keyword>
<comment type="subcellular location">
    <subcellularLocation>
        <location evidence="1">Cell membrane</location>
        <topology evidence="1">Multi-pass membrane protein</topology>
    </subcellularLocation>
</comment>
<feature type="transmembrane region" description="Helical" evidence="13">
    <location>
        <begin position="579"/>
        <end position="599"/>
    </location>
</feature>
<dbReference type="PANTHER" id="PTHR42643">
    <property type="entry name" value="IONOTROPIC RECEPTOR 20A-RELATED"/>
    <property type="match status" value="1"/>
</dbReference>
<dbReference type="OrthoDB" id="7776976at2759"/>
<feature type="transmembrane region" description="Helical" evidence="13">
    <location>
        <begin position="338"/>
        <end position="358"/>
    </location>
</feature>
<dbReference type="Pfam" id="PF24061">
    <property type="entry name" value="LBD_receptor"/>
    <property type="match status" value="1"/>
</dbReference>
<evidence type="ECO:0008006" key="20">
    <source>
        <dbReference type="Google" id="ProtNLM"/>
    </source>
</evidence>
<name>A0A9N9WZB2_9DIPT</name>
<sequence>MKSRVLLLLLSYSTASQSSFIQITPKKYLNLAEGIVKILDEVLIDNMVTVNVVPVVNSYESKDFREIFLQRFMKDPKIRVRHQEAKFVNAMGTGSSRRTCVVDVRTYSEFKMFFASISSDKFVYQGYYLIVLTKGEIDRIQDIFADLWKLEIYNVIVIFEDDYGHVAVLTFFPFRSSTDCSNTTPVLINEFINGTFIRGLSNIFLNKMENLQHCEIRVSTSARSTPYIFLKTGQDGITRFYGRDYELILALSQGMNFKINFTYIGYHGYSLINGTMTDALGALQNNDADLAIADFWLKPYRLKFFDASSSYISEQLAFVFPTPGELISLDRLHYPLELPIWLLLIVYLLIGTVTIFLINRQSRNVQHFVIGRKVRYPYFNIWIGILGTTQHRLPGRNFSRFLLMNFLIFTLVMRAAYQGKMYYFLQSNMRYPEPQSIQDMIDNDYEFEFFQGHLDLVADLNRFENRRITNENFEYVKWFRNAKPKTTVIASYSSYIDTLILDTTLNLQFCREVFLIMPSVILTRKNFYLLQAINDHIDSLTSSGLIKFWHDKQLYGYRKRNVSEKDPKVLNFEHLSGCFQLLGGGCLISLVVFLMEFVLMKWKRRMNGGIFKMF</sequence>
<accession>A0A9N9WZB2</accession>
<evidence type="ECO:0000256" key="13">
    <source>
        <dbReference type="SAM" id="Phobius"/>
    </source>
</evidence>
<dbReference type="Gene3D" id="1.10.287.70">
    <property type="match status" value="1"/>
</dbReference>
<reference evidence="18" key="1">
    <citation type="submission" date="2022-01" db="EMBL/GenBank/DDBJ databases">
        <authorList>
            <person name="King R."/>
        </authorList>
    </citation>
    <scope>NUCLEOTIDE SEQUENCE</scope>
</reference>
<dbReference type="AlphaFoldDB" id="A0A9N9WZB2"/>
<keyword evidence="7" id="KW-0406">Ion transport</keyword>
<dbReference type="Proteomes" id="UP001153620">
    <property type="component" value="Chromosome 3"/>
</dbReference>
<keyword evidence="9" id="KW-0675">Receptor</keyword>
<evidence type="ECO:0000256" key="7">
    <source>
        <dbReference type="ARBA" id="ARBA00023065"/>
    </source>
</evidence>
<evidence type="ECO:0000259" key="16">
    <source>
        <dbReference type="Pfam" id="PF10613"/>
    </source>
</evidence>
<feature type="chain" id="PRO_5040511955" description="Ionotropic receptor" evidence="14">
    <location>
        <begin position="19"/>
        <end position="614"/>
    </location>
</feature>
<protein>
    <recommendedName>
        <fullName evidence="20">Ionotropic receptor</fullName>
    </recommendedName>
</protein>
<organism evidence="18 19">
    <name type="scientific">Chironomus riparius</name>
    <dbReference type="NCBI Taxonomy" id="315576"/>
    <lineage>
        <taxon>Eukaryota</taxon>
        <taxon>Metazoa</taxon>
        <taxon>Ecdysozoa</taxon>
        <taxon>Arthropoda</taxon>
        <taxon>Hexapoda</taxon>
        <taxon>Insecta</taxon>
        <taxon>Pterygota</taxon>
        <taxon>Neoptera</taxon>
        <taxon>Endopterygota</taxon>
        <taxon>Diptera</taxon>
        <taxon>Nematocera</taxon>
        <taxon>Chironomoidea</taxon>
        <taxon>Chironomidae</taxon>
        <taxon>Chironominae</taxon>
        <taxon>Chironomus</taxon>
    </lineage>
</organism>
<dbReference type="InterPro" id="IPR056198">
    <property type="entry name" value="LBD_receptor"/>
</dbReference>
<feature type="transmembrane region" description="Helical" evidence="13">
    <location>
        <begin position="401"/>
        <end position="417"/>
    </location>
</feature>
<dbReference type="GO" id="GO:0015276">
    <property type="term" value="F:ligand-gated monoatomic ion channel activity"/>
    <property type="evidence" value="ECO:0007669"/>
    <property type="project" value="InterPro"/>
</dbReference>
<evidence type="ECO:0000256" key="2">
    <source>
        <dbReference type="ARBA" id="ARBA00008685"/>
    </source>
</evidence>
<dbReference type="Pfam" id="PF00060">
    <property type="entry name" value="Lig_chan"/>
    <property type="match status" value="1"/>
</dbReference>
<evidence type="ECO:0000256" key="12">
    <source>
        <dbReference type="ARBA" id="ARBA00023303"/>
    </source>
</evidence>